<evidence type="ECO:0000256" key="1">
    <source>
        <dbReference type="SAM" id="SignalP"/>
    </source>
</evidence>
<dbReference type="InterPro" id="IPR051465">
    <property type="entry name" value="Cell_Envelope_Struct_Comp"/>
</dbReference>
<accession>A0A9D1FID3</accession>
<gene>
    <name evidence="3" type="ORF">IAA86_03425</name>
</gene>
<dbReference type="Proteomes" id="UP000886865">
    <property type="component" value="Unassembled WGS sequence"/>
</dbReference>
<dbReference type="PROSITE" id="PS51272">
    <property type="entry name" value="SLH"/>
    <property type="match status" value="1"/>
</dbReference>
<reference evidence="3" key="1">
    <citation type="submission" date="2020-10" db="EMBL/GenBank/DDBJ databases">
        <authorList>
            <person name="Gilroy R."/>
        </authorList>
    </citation>
    <scope>NUCLEOTIDE SEQUENCE</scope>
    <source>
        <strain evidence="3">CHK152-2871</strain>
    </source>
</reference>
<proteinExistence type="predicted"/>
<feature type="domain" description="SLH" evidence="2">
    <location>
        <begin position="124"/>
        <end position="187"/>
    </location>
</feature>
<organism evidence="3 4">
    <name type="scientific">Candidatus Galligastranaerophilus intestinavium</name>
    <dbReference type="NCBI Taxonomy" id="2840836"/>
    <lineage>
        <taxon>Bacteria</taxon>
        <taxon>Candidatus Galligastranaerophilus</taxon>
    </lineage>
</organism>
<protein>
    <submittedName>
        <fullName evidence="3">S-layer homology domain-containing protein</fullName>
    </submittedName>
</protein>
<sequence length="479" mass="52077">MKKTQKLFAASVLTFALGLSAAFAGPCKEGQIEGYAHPTLFNAEAQTYVDGNKVYQTGGKIYKTKNRIGIKNKDSVYVDSWAKDVLSLIKERSGGELFNPKMPILRSEMAVVLSEGFDVAPVGKTKKYSDVAQDYWANEWIARATNAGVMIGYPDKTFKPDQPITKAEVFAVIAQLIDVPTDRSLLVPEYNGKTIEYIPSWAIGATKEVVNSELLDQVPDQKRVNDDMYLSKEQVAYLIGTLRTNFATSNGKLAKDKMAPDCVKSYKPVYLNVKLCDRISAKTSNIGQKFAAVTTKEVEINNTVFPAGSKVKGEVVAVKRPGLKNPGFIKVKFLEIKNGDCVVEFPKNITEAQANQIKNPNFIARLFGAPFSAAARIIGVSGRTVGTGVNIAANGVEEIGDELSDTFVDTLCLQPVAGVKRFGSSFITLGKGIYDTCKNIIGGVFGVIYEIGDEIVYLIVPSLSNSSSLNPGEELLVIF</sequence>
<dbReference type="PANTHER" id="PTHR43308:SF5">
    <property type="entry name" value="S-LAYER PROTEIN _ PEPTIDOGLYCAN ENDO-BETA-N-ACETYLGLUCOSAMINIDASE"/>
    <property type="match status" value="1"/>
</dbReference>
<evidence type="ECO:0000259" key="2">
    <source>
        <dbReference type="PROSITE" id="PS51272"/>
    </source>
</evidence>
<dbReference type="AlphaFoldDB" id="A0A9D1FID3"/>
<feature type="chain" id="PRO_5039504892" evidence="1">
    <location>
        <begin position="25"/>
        <end position="479"/>
    </location>
</feature>
<dbReference type="Pfam" id="PF00395">
    <property type="entry name" value="SLH"/>
    <property type="match status" value="1"/>
</dbReference>
<feature type="signal peptide" evidence="1">
    <location>
        <begin position="1"/>
        <end position="24"/>
    </location>
</feature>
<evidence type="ECO:0000313" key="3">
    <source>
        <dbReference type="EMBL" id="HIS74054.1"/>
    </source>
</evidence>
<comment type="caution">
    <text evidence="3">The sequence shown here is derived from an EMBL/GenBank/DDBJ whole genome shotgun (WGS) entry which is preliminary data.</text>
</comment>
<dbReference type="PANTHER" id="PTHR43308">
    <property type="entry name" value="OUTER MEMBRANE PROTEIN ALPHA-RELATED"/>
    <property type="match status" value="1"/>
</dbReference>
<name>A0A9D1FID3_9BACT</name>
<dbReference type="EMBL" id="DVJQ01000029">
    <property type="protein sequence ID" value="HIS74054.1"/>
    <property type="molecule type" value="Genomic_DNA"/>
</dbReference>
<keyword evidence="1" id="KW-0732">Signal</keyword>
<dbReference type="InterPro" id="IPR001119">
    <property type="entry name" value="SLH_dom"/>
</dbReference>
<reference evidence="3" key="2">
    <citation type="journal article" date="2021" name="PeerJ">
        <title>Extensive microbial diversity within the chicken gut microbiome revealed by metagenomics and culture.</title>
        <authorList>
            <person name="Gilroy R."/>
            <person name="Ravi A."/>
            <person name="Getino M."/>
            <person name="Pursley I."/>
            <person name="Horton D.L."/>
            <person name="Alikhan N.F."/>
            <person name="Baker D."/>
            <person name="Gharbi K."/>
            <person name="Hall N."/>
            <person name="Watson M."/>
            <person name="Adriaenssens E.M."/>
            <person name="Foster-Nyarko E."/>
            <person name="Jarju S."/>
            <person name="Secka A."/>
            <person name="Antonio M."/>
            <person name="Oren A."/>
            <person name="Chaudhuri R.R."/>
            <person name="La Ragione R."/>
            <person name="Hildebrand F."/>
            <person name="Pallen M.J."/>
        </authorList>
    </citation>
    <scope>NUCLEOTIDE SEQUENCE</scope>
    <source>
        <strain evidence="3">CHK152-2871</strain>
    </source>
</reference>
<evidence type="ECO:0000313" key="4">
    <source>
        <dbReference type="Proteomes" id="UP000886865"/>
    </source>
</evidence>